<comment type="caution">
    <text evidence="4">The sequence shown here is derived from an EMBL/GenBank/DDBJ whole genome shotgun (WGS) entry which is preliminary data.</text>
</comment>
<organism evidence="4 5">
    <name type="scientific">Termitidicoccus mucosus</name>
    <dbReference type="NCBI Taxonomy" id="1184151"/>
    <lineage>
        <taxon>Bacteria</taxon>
        <taxon>Pseudomonadati</taxon>
        <taxon>Verrucomicrobiota</taxon>
        <taxon>Opitutia</taxon>
        <taxon>Opitutales</taxon>
        <taxon>Opitutaceae</taxon>
        <taxon>Termitidicoccus</taxon>
    </lineage>
</organism>
<dbReference type="PROSITE" id="PS51208">
    <property type="entry name" value="AUTOTRANSPORTER"/>
    <property type="match status" value="1"/>
</dbReference>
<dbReference type="Gene3D" id="2.40.128.130">
    <property type="entry name" value="Autotransporter beta-domain"/>
    <property type="match status" value="1"/>
</dbReference>
<dbReference type="SMART" id="SM00869">
    <property type="entry name" value="Autotransporter"/>
    <property type="match status" value="1"/>
</dbReference>
<keyword evidence="1 2" id="KW-0732">Signal</keyword>
<dbReference type="InterPro" id="IPR036709">
    <property type="entry name" value="Autotransporte_beta_dom_sf"/>
</dbReference>
<dbReference type="NCBIfam" id="TIGR02601">
    <property type="entry name" value="autotrns_rpt"/>
    <property type="match status" value="4"/>
</dbReference>
<proteinExistence type="predicted"/>
<evidence type="ECO:0000259" key="3">
    <source>
        <dbReference type="PROSITE" id="PS51208"/>
    </source>
</evidence>
<dbReference type="OrthoDB" id="200453at2"/>
<feature type="chain" id="PRO_5008088538" description="Autotransporter domain-containing protein" evidence="2">
    <location>
        <begin position="29"/>
        <end position="1863"/>
    </location>
</feature>
<dbReference type="EMBL" id="LRRQ01000190">
    <property type="protein sequence ID" value="OAM86943.1"/>
    <property type="molecule type" value="Genomic_DNA"/>
</dbReference>
<evidence type="ECO:0000313" key="5">
    <source>
        <dbReference type="Proteomes" id="UP000078486"/>
    </source>
</evidence>
<dbReference type="InterPro" id="IPR011050">
    <property type="entry name" value="Pectin_lyase_fold/virulence"/>
</dbReference>
<dbReference type="RefSeq" id="WP_068773118.1">
    <property type="nucleotide sequence ID" value="NZ_CP109796.1"/>
</dbReference>
<evidence type="ECO:0000256" key="2">
    <source>
        <dbReference type="SAM" id="SignalP"/>
    </source>
</evidence>
<evidence type="ECO:0000256" key="1">
    <source>
        <dbReference type="ARBA" id="ARBA00022729"/>
    </source>
</evidence>
<dbReference type="Pfam" id="PF12951">
    <property type="entry name" value="PATR"/>
    <property type="match status" value="7"/>
</dbReference>
<dbReference type="Proteomes" id="UP000078486">
    <property type="component" value="Unassembled WGS sequence"/>
</dbReference>
<feature type="signal peptide" evidence="2">
    <location>
        <begin position="1"/>
        <end position="28"/>
    </location>
</feature>
<accession>A0A178IA87</accession>
<dbReference type="InterPro" id="IPR013425">
    <property type="entry name" value="Autotrns_rpt"/>
</dbReference>
<evidence type="ECO:0000313" key="4">
    <source>
        <dbReference type="EMBL" id="OAM86943.1"/>
    </source>
</evidence>
<dbReference type="SUPFAM" id="SSF103515">
    <property type="entry name" value="Autotransporter"/>
    <property type="match status" value="1"/>
</dbReference>
<dbReference type="Pfam" id="PF03797">
    <property type="entry name" value="Autotransporter"/>
    <property type="match status" value="1"/>
</dbReference>
<protein>
    <recommendedName>
        <fullName evidence="3">Autotransporter domain-containing protein</fullName>
    </recommendedName>
</protein>
<dbReference type="SUPFAM" id="SSF51126">
    <property type="entry name" value="Pectin lyase-like"/>
    <property type="match status" value="2"/>
</dbReference>
<sequence length="1863" mass="186225">MKNAKRTIFLRACAPALAALALSPSAPAQEQPPVSGIFNFDADMMYDATIRQAPQDTTYNIADGVTVTISNAVSTANGGVFAPATSRMFTIAPTGSTGRLVFLNNQTSGQGGVFYLGGGVRLYFTNVSFIGNSSSNATGGGAIRTASNTGAVVLDSVLFEKNHAPNGGVFRAYSSITVNSGIFTGNYADGTATSSGFGGALGMPISGNAPISVLRESVFSGNWAARAGGAAATQGNHSVEFWDTVGFGGNFAGVGGGAIYDTANAGAADVDGISLRFTGTTGISDFIYSGNVAKGSVLTATEITAAQSGTIAFTPAAKAGGFYFSATGGTRLRFEIADNVTVSIGEAGNPSSWDSIASSDASGATGKLDLAGTGAGRLVLHADNSYFQGEVNIGAGSLFLGNQNAQLGGSVTVAGGATLGGSGTLVTRNQAGAILAGRTSVTLADGATLAAGNDTAAAAETLTVLGNVTAGTGVTFNHDLFAGGSASKLSVTGNLALTGPATVNVGLLATGTFTLMEWSGSGIASLANLSLTIAGAANSPRSDAKLSLDGSSLVITNTAVNNLVMHWTGAEGGEWTRRPTGAQRNWAAAGGLVEDRFFNADSVVFDGEADAANPANRDITIEAGGVVVSGMEVSGTARYVFRGEGGIEADAAAVDTAAFTPTGKLKKSGAGELVFANTGTNTFAGGIEIAGGVIAFDRAAQLGSGTGGILFSDSGTLRAISSASGTLAETIAIAAGKTAELLVDEGAALVHGGTLASGGAGAALRKTGAGSVLLTGGNAGFSGSVAVAGGALTLAETAVLGGNITVASGATLGGSGTAGAGGSVKVAAGGILDAGLDSAQAGTLTVHNLTLTGDAILRLGLFKDADTGGYLKSDRVIDEGAASISGVNSINLASFASGTFNLGNLTGLAAPGAGRVTLSGMTLLPGGRLSAALTDAGGVLQLVTTADQSRVMTWTGNSGSTWSLAAASWTDGGAVNQFSYGDRVIFDGATDAGQPGSRSIFVDAEEVRVADMTVGGGADYTFTGGGIHADAGNVQPDAGGVAHITDATGRLVKTGSGTLTLANGANTFAGGVQIDGGVLAFSRGDQLTTSDSTGITFLGGGTLRAAADLALDDTVSVASGVTGAIDSAGHTLALGGALTGAADSTLAKTGDGAVVLGADTSGFSGTLAVRGGVLRAGAADVLTAAADATIVLDAGATLDLDGHDQTLARLQGAGTVELGTARLAMSIGDDTGFAGGFAGAGTVVKQGAGKWTLSGSSSHTGGIILEEGRLGLANNDALGSGTLAVAASSATLDIEADGLAVANDIAAGTNTLAIETNGRGVEFSGKISGDRLVIEGTGTLALSGNNTVDLEINNARTIARRAESIADAVDIRDGSVLEFQGVGSGQVRGSLRGDRVLFTSSTLSLNGANTLRTFVVGADSKITAAAVGALGGTAADVMVGEGGWLKIVYPGTLANNLDVDGGALVFAPTTNNGMSSVALSGTLNFMNGGEIRLDGIMPTGIYTAAVAYGGIPNLPAYDPHQGGMFMVADIVNGDTLVVTAYNKALEPGKDIVVGFDAMLAATRAVYTHISEEFIAPLLGKEEGPGGRALWFRAIGSFAEYGDDAGHLGYTAASYGGIVGYDWISERNIMAGIYAGYTAARLETTNNATTDMGLPHLGLYGAIRRGNVYATADFNLGSGSADTERREDHGNIVTGSYNMDHAGAKMEVGCMLPLFANGSLRPSVGLHYMSLDFRHYAETGKGAVRLDNMGARTVQAVFGCDASKEITTAWGLPGMVDLSAGWRQRVHTKITDAWATLVDYPNARLQIRGDEYDSSGVTAGVGLRMALSRRMLFALAYDFDYIPAGDHDNDTIRHTFNSVVRVSW</sequence>
<keyword evidence="5" id="KW-1185">Reference proteome</keyword>
<dbReference type="STRING" id="1184151.AW736_25555"/>
<name>A0A178IA87_9BACT</name>
<reference evidence="4 5" key="1">
    <citation type="submission" date="2016-01" db="EMBL/GenBank/DDBJ databases">
        <title>High potential of lignocellulose degradation of a new Verrucomicrobia species.</title>
        <authorList>
            <person name="Wang Y."/>
            <person name="Shi Y."/>
            <person name="Qiu Z."/>
            <person name="Liu S."/>
            <person name="Yang H."/>
        </authorList>
    </citation>
    <scope>NUCLEOTIDE SEQUENCE [LARGE SCALE GENOMIC DNA]</scope>
    <source>
        <strain evidence="4 5">TSB47</strain>
    </source>
</reference>
<dbReference type="InterPro" id="IPR005546">
    <property type="entry name" value="Autotransporte_beta"/>
</dbReference>
<feature type="domain" description="Autotransporter" evidence="3">
    <location>
        <begin position="1582"/>
        <end position="1863"/>
    </location>
</feature>
<gene>
    <name evidence="4" type="ORF">AW736_25555</name>
</gene>